<dbReference type="PANTHER" id="PTHR36108">
    <property type="entry name" value="COLOSSIN-B-RELATED"/>
    <property type="match status" value="1"/>
</dbReference>
<keyword evidence="2" id="KW-0964">Secreted</keyword>
<dbReference type="InterPro" id="IPR013783">
    <property type="entry name" value="Ig-like_fold"/>
</dbReference>
<feature type="domain" description="SpaA-like prealbumin fold" evidence="5">
    <location>
        <begin position="285"/>
        <end position="370"/>
    </location>
</feature>
<gene>
    <name evidence="6" type="ORF">QJ036_05355</name>
</gene>
<evidence type="ECO:0000313" key="6">
    <source>
        <dbReference type="EMBL" id="MDI9241905.1"/>
    </source>
</evidence>
<dbReference type="Pfam" id="PF17802">
    <property type="entry name" value="SpaA"/>
    <property type="match status" value="6"/>
</dbReference>
<protein>
    <submittedName>
        <fullName evidence="6">SpaA isopeptide-forming pilin-related protein</fullName>
    </submittedName>
</protein>
<keyword evidence="7" id="KW-1185">Reference proteome</keyword>
<sequence length="755" mass="82611">MTCGYYDPVYAALNISVTPATTSVQFSKQDLTTGAELPGATLKVTDSSGKIIDEWVSGSTPHSINGLIVDEKYTLTETIPAPGYVTAQSITFTAAKNAQPVVMKDDITRIEISKKDLATGEELPGATLTVTDENGNKVDEWVSGTTPHRIEKLTVGKTYTLTETIPAAGYSSASSIKFTVANTGTVQKIEMKDDITRIEISKTDLTTGEELPGATLTVTDEDGNKVDEWVSEETPHSITNLVVGKKYTLTETIPADGYSTAESIEFTIADTSEIQKIEMKDDITRIEISKTDLTTGERLPGATLTVTDEDGNKVDEWVSEETPHSITNLVVGKKYTLTETIPADGYSTAESIEFTIADTSEIQKIEMKDDITRIEISKTDLTTGEELPGATLTVTDEDGNKVDEWVSEETPHSITNLVVGKKYTLTETIPADGYSTAESIEFTIDDTSEIQKIEMKDDTTKVEVSKLDVSDKKQIPGATLQIIDKDGVVVREWISENDPKMIEKLIAGETYVLHEKEAPEGYLTASDVEFTVADTGEVQTVAIEDELAVIKLEVGKETIRRTQAGDTYKYTITDITNASNTELENFTCTDFLPSQVIMKELHTGTFSHDLTYTVAYRTNASEEWHVLAADLDSGKDQVLSFTNLSLASGEQVTAFRYEFGTVPEGFKIGEVKPVYFVTVKEGTKASEELVNNIKLTGDWRGTTTEDNDKTVTLLFSNSISSVFTGDAAPIIYLVLSMIVSAGVVAWMLIRRRRQV</sequence>
<evidence type="ECO:0000259" key="5">
    <source>
        <dbReference type="Pfam" id="PF17802"/>
    </source>
</evidence>
<dbReference type="InterPro" id="IPR041033">
    <property type="entry name" value="SpaA_PFL_dom_1"/>
</dbReference>
<evidence type="ECO:0000256" key="3">
    <source>
        <dbReference type="ARBA" id="ARBA00022729"/>
    </source>
</evidence>
<dbReference type="Gene3D" id="2.60.40.10">
    <property type="entry name" value="Immunoglobulins"/>
    <property type="match status" value="6"/>
</dbReference>
<evidence type="ECO:0000313" key="7">
    <source>
        <dbReference type="Proteomes" id="UP001300383"/>
    </source>
</evidence>
<keyword evidence="4" id="KW-0472">Membrane</keyword>
<feature type="domain" description="SpaA-like prealbumin fold" evidence="5">
    <location>
        <begin position="197"/>
        <end position="282"/>
    </location>
</feature>
<reference evidence="6 7" key="1">
    <citation type="submission" date="2023-05" db="EMBL/GenBank/DDBJ databases">
        <title>[ruminococcus] sp. nov., isolated from a pig farm feces dump.</title>
        <authorList>
            <person name="Chang Y.-H."/>
        </authorList>
    </citation>
    <scope>NUCLEOTIDE SEQUENCE [LARGE SCALE GENOMIC DNA]</scope>
    <source>
        <strain evidence="6 7">YH-rum2234</strain>
    </source>
</reference>
<comment type="similarity">
    <text evidence="1">Belongs to the serine-aspartate repeat-containing protein (SDr) family.</text>
</comment>
<feature type="domain" description="SpaA-like prealbumin fold" evidence="5">
    <location>
        <begin position="109"/>
        <end position="194"/>
    </location>
</feature>
<dbReference type="AlphaFoldDB" id="A0AAP4BA51"/>
<organism evidence="6 7">
    <name type="scientific">Fusibacillus kribbianus</name>
    <dbReference type="NCBI Taxonomy" id="3044208"/>
    <lineage>
        <taxon>Bacteria</taxon>
        <taxon>Bacillati</taxon>
        <taxon>Bacillota</taxon>
        <taxon>Clostridia</taxon>
        <taxon>Lachnospirales</taxon>
        <taxon>Lachnospiraceae</taxon>
        <taxon>Fusibacillus</taxon>
    </lineage>
</organism>
<name>A0AAP4BA51_9FIRM</name>
<evidence type="ECO:0000256" key="2">
    <source>
        <dbReference type="ARBA" id="ARBA00022525"/>
    </source>
</evidence>
<keyword evidence="4" id="KW-0812">Transmembrane</keyword>
<keyword evidence="3" id="KW-0732">Signal</keyword>
<accession>A0AAP4BA51</accession>
<dbReference type="EMBL" id="JASGBQ010000005">
    <property type="protein sequence ID" value="MDI9241905.1"/>
    <property type="molecule type" value="Genomic_DNA"/>
</dbReference>
<evidence type="ECO:0000256" key="1">
    <source>
        <dbReference type="ARBA" id="ARBA00007257"/>
    </source>
</evidence>
<comment type="caution">
    <text evidence="6">The sequence shown here is derived from an EMBL/GenBank/DDBJ whole genome shotgun (WGS) entry which is preliminary data.</text>
</comment>
<dbReference type="Proteomes" id="UP001300383">
    <property type="component" value="Unassembled WGS sequence"/>
</dbReference>
<evidence type="ECO:0000256" key="4">
    <source>
        <dbReference type="SAM" id="Phobius"/>
    </source>
</evidence>
<dbReference type="PANTHER" id="PTHR36108:SF13">
    <property type="entry name" value="COLOSSIN-B-RELATED"/>
    <property type="match status" value="1"/>
</dbReference>
<proteinExistence type="inferred from homology"/>
<feature type="domain" description="SpaA-like prealbumin fold" evidence="5">
    <location>
        <begin position="23"/>
        <end position="104"/>
    </location>
</feature>
<keyword evidence="4" id="KW-1133">Transmembrane helix</keyword>
<feature type="domain" description="SpaA-like prealbumin fold" evidence="5">
    <location>
        <begin position="373"/>
        <end position="458"/>
    </location>
</feature>
<feature type="domain" description="SpaA-like prealbumin fold" evidence="5">
    <location>
        <begin position="461"/>
        <end position="546"/>
    </location>
</feature>
<feature type="transmembrane region" description="Helical" evidence="4">
    <location>
        <begin position="730"/>
        <end position="749"/>
    </location>
</feature>